<sequence>MADNKKPTKINKSYDELTIKQQRFVDYYDGNATQAAEKAGFSKPNVQGARLLKNVSIHRALKTRENRRRKGHIWTREERQRFWTRVASGEETQPAVTGTDAEGNSIVSNIPPKMPDRLKASELLGRSEADFIDKMALGGIDPDGEITDFSTIPIVFVSAPVLCVE</sequence>
<dbReference type="Gene3D" id="6.10.140.2160">
    <property type="match status" value="1"/>
</dbReference>
<dbReference type="Gene3D" id="1.10.10.1400">
    <property type="entry name" value="Terminase, small subunit, N-terminal DNA-binding domain, HTH motif"/>
    <property type="match status" value="1"/>
</dbReference>
<reference evidence="2" key="1">
    <citation type="submission" date="2020-03" db="EMBL/GenBank/DDBJ databases">
        <title>The deep terrestrial virosphere.</title>
        <authorList>
            <person name="Holmfeldt K."/>
            <person name="Nilsson E."/>
            <person name="Simone D."/>
            <person name="Lopez-Fernandez M."/>
            <person name="Wu X."/>
            <person name="de Brujin I."/>
            <person name="Lundin D."/>
            <person name="Andersson A."/>
            <person name="Bertilsson S."/>
            <person name="Dopson M."/>
        </authorList>
    </citation>
    <scope>NUCLEOTIDE SEQUENCE</scope>
    <source>
        <strain evidence="2">MM415B03316</strain>
    </source>
</reference>
<organism evidence="2">
    <name type="scientific">viral metagenome</name>
    <dbReference type="NCBI Taxonomy" id="1070528"/>
    <lineage>
        <taxon>unclassified sequences</taxon>
        <taxon>metagenomes</taxon>
        <taxon>organismal metagenomes</taxon>
    </lineage>
</organism>
<dbReference type="GO" id="GO:0051276">
    <property type="term" value="P:chromosome organization"/>
    <property type="evidence" value="ECO:0007669"/>
    <property type="project" value="InterPro"/>
</dbReference>
<dbReference type="Pfam" id="PF03592">
    <property type="entry name" value="Terminase_2"/>
    <property type="match status" value="1"/>
</dbReference>
<dbReference type="InterPro" id="IPR038713">
    <property type="entry name" value="Terminase_Gp1_N_sf"/>
</dbReference>
<evidence type="ECO:0000256" key="1">
    <source>
        <dbReference type="SAM" id="MobiDB-lite"/>
    </source>
</evidence>
<gene>
    <name evidence="2" type="ORF">MM415B03316_0010</name>
</gene>
<accession>A0A6M3LEV8</accession>
<protein>
    <submittedName>
        <fullName evidence="2">Putative terminase</fullName>
    </submittedName>
</protein>
<feature type="region of interest" description="Disordered" evidence="1">
    <location>
        <begin position="89"/>
        <end position="110"/>
    </location>
</feature>
<dbReference type="InterPro" id="IPR005335">
    <property type="entry name" value="Terminase_ssu"/>
</dbReference>
<proteinExistence type="predicted"/>
<dbReference type="EMBL" id="MT142999">
    <property type="protein sequence ID" value="QJA91605.1"/>
    <property type="molecule type" value="Genomic_DNA"/>
</dbReference>
<evidence type="ECO:0000313" key="2">
    <source>
        <dbReference type="EMBL" id="QJA91605.1"/>
    </source>
</evidence>
<dbReference type="AlphaFoldDB" id="A0A6M3LEV8"/>
<name>A0A6M3LEV8_9ZZZZ</name>